<keyword evidence="5" id="KW-1133">Transmembrane helix</keyword>
<feature type="compositionally biased region" description="Low complexity" evidence="7">
    <location>
        <begin position="551"/>
        <end position="563"/>
    </location>
</feature>
<keyword evidence="3" id="KW-1003">Cell membrane</keyword>
<evidence type="ECO:0000256" key="5">
    <source>
        <dbReference type="ARBA" id="ARBA00022989"/>
    </source>
</evidence>
<comment type="subcellular location">
    <subcellularLocation>
        <location evidence="1">Cell membrane</location>
    </subcellularLocation>
</comment>
<organism evidence="9 10">
    <name type="scientific">Nocardia macrotermitis</name>
    <dbReference type="NCBI Taxonomy" id="2585198"/>
    <lineage>
        <taxon>Bacteria</taxon>
        <taxon>Bacillati</taxon>
        <taxon>Actinomycetota</taxon>
        <taxon>Actinomycetes</taxon>
        <taxon>Mycobacteriales</taxon>
        <taxon>Nocardiaceae</taxon>
        <taxon>Nocardia</taxon>
    </lineage>
</organism>
<gene>
    <name evidence="9" type="primary">eccE2</name>
    <name evidence="9" type="ORF">NRB20_69870</name>
</gene>
<dbReference type="InterPro" id="IPR050051">
    <property type="entry name" value="EccE_dom"/>
</dbReference>
<dbReference type="GO" id="GO:0005886">
    <property type="term" value="C:plasma membrane"/>
    <property type="evidence" value="ECO:0007669"/>
    <property type="project" value="UniProtKB-SubCell"/>
</dbReference>
<name>A0A7K0DGE0_9NOCA</name>
<evidence type="ECO:0000256" key="1">
    <source>
        <dbReference type="ARBA" id="ARBA00004236"/>
    </source>
</evidence>
<dbReference type="Pfam" id="PF11203">
    <property type="entry name" value="EccE"/>
    <property type="match status" value="1"/>
</dbReference>
<evidence type="ECO:0000256" key="3">
    <source>
        <dbReference type="ARBA" id="ARBA00022475"/>
    </source>
</evidence>
<evidence type="ECO:0000313" key="9">
    <source>
        <dbReference type="EMBL" id="MQY23854.1"/>
    </source>
</evidence>
<reference evidence="9 10" key="1">
    <citation type="submission" date="2019-10" db="EMBL/GenBank/DDBJ databases">
        <title>Nocardia macrotermitis sp. nov. and Nocardia aurantia sp. nov., isolated from the gut of fungus growing-termite Macrotermes natalensis.</title>
        <authorList>
            <person name="Benndorf R."/>
            <person name="Schwitalla J."/>
            <person name="Martin K."/>
            <person name="De Beer W."/>
            <person name="Kaster A.-K."/>
            <person name="Vollmers J."/>
            <person name="Poulsen M."/>
            <person name="Beemelmanns C."/>
        </authorList>
    </citation>
    <scope>NUCLEOTIDE SEQUENCE [LARGE SCALE GENOMIC DNA]</scope>
    <source>
        <strain evidence="9 10">RB20</strain>
    </source>
</reference>
<dbReference type="Proteomes" id="UP000438448">
    <property type="component" value="Unassembled WGS sequence"/>
</dbReference>
<evidence type="ECO:0000259" key="8">
    <source>
        <dbReference type="Pfam" id="PF11203"/>
    </source>
</evidence>
<evidence type="ECO:0000313" key="10">
    <source>
        <dbReference type="Proteomes" id="UP000438448"/>
    </source>
</evidence>
<evidence type="ECO:0000256" key="6">
    <source>
        <dbReference type="ARBA" id="ARBA00023136"/>
    </source>
</evidence>
<feature type="region of interest" description="Disordered" evidence="7">
    <location>
        <begin position="544"/>
        <end position="579"/>
    </location>
</feature>
<dbReference type="NCBIfam" id="TIGR03923">
    <property type="entry name" value="T7SS_EccE"/>
    <property type="match status" value="1"/>
</dbReference>
<dbReference type="OrthoDB" id="4152590at2"/>
<accession>A0A7K0DGE0</accession>
<comment type="caution">
    <text evidence="9">The sequence shown here is derived from an EMBL/GenBank/DDBJ whole genome shotgun (WGS) entry which is preliminary data.</text>
</comment>
<comment type="similarity">
    <text evidence="2">Belongs to the EccE family.</text>
</comment>
<feature type="domain" description="Type VII secretion system protein EccE" evidence="8">
    <location>
        <begin position="184"/>
        <end position="279"/>
    </location>
</feature>
<sequence length="579" mass="61693">MSGAVGVVGIFGVARLERGPVATVVVGGSFVLAGAWGRLPWWIAPTVVTVLLTTVIVRVNGRTAARWLLDWAGYRTGRTARARDRVDPLSVQDVTVAAGVCGIHDAGATLVAMIQLAPNLDLPTVISESSLYTEDTVPVDALLPMLHQYGLEIDIDIVTTAQRVRSASSYSMLYDQLIGPHPVVGDRRTWLVVRLDQERNLDALTRRGPVAVSGPRALATAAHRIAGRLRERGTAAHALPAEAVREATRLLHAGVELTDLRERWGHLESSVPGRFVSSYLIDWTRLDGAGLDDCWTWNRGRTTLVVSLAGGALGSRGLVRCVGPAPTMSPPGYLRPLGGRQSVAMLATLPTGTSTRDVPGDDSGDDLAPAELLAELPIAIGPNGQILGAISGQPRHTLALPLFDPAHYNPQRRTIDVHAELPVAQQIVLRAMVVGADVEVYSARPQRWSQLVSVVGDPMSLRLADPAETGNDPAPDDGAPATIAVFDQMPPRVSAAHTTVTISEPGTPHRRSADLSIDQVSATSVDVGIPMRTVRVELIEPRGESRYFEGPPASSAMSPPDAALEVSTTVPLPDKSRVR</sequence>
<keyword evidence="4" id="KW-0812">Transmembrane</keyword>
<evidence type="ECO:0000256" key="4">
    <source>
        <dbReference type="ARBA" id="ARBA00022692"/>
    </source>
</evidence>
<keyword evidence="6" id="KW-0472">Membrane</keyword>
<evidence type="ECO:0000256" key="7">
    <source>
        <dbReference type="SAM" id="MobiDB-lite"/>
    </source>
</evidence>
<evidence type="ECO:0000256" key="2">
    <source>
        <dbReference type="ARBA" id="ARBA00007759"/>
    </source>
</evidence>
<protein>
    <submittedName>
        <fullName evidence="9">ESX-2 secretion system protein EccE2</fullName>
    </submittedName>
</protein>
<dbReference type="RefSeq" id="WP_153415602.1">
    <property type="nucleotide sequence ID" value="NZ_WEGK01000024.1"/>
</dbReference>
<dbReference type="AlphaFoldDB" id="A0A7K0DGE0"/>
<dbReference type="EMBL" id="WEGK01000024">
    <property type="protein sequence ID" value="MQY23854.1"/>
    <property type="molecule type" value="Genomic_DNA"/>
</dbReference>
<dbReference type="InterPro" id="IPR021368">
    <property type="entry name" value="T7SS_EccE"/>
</dbReference>
<proteinExistence type="inferred from homology"/>
<keyword evidence="10" id="KW-1185">Reference proteome</keyword>